<feature type="region of interest" description="Disordered" evidence="2">
    <location>
        <begin position="1"/>
        <end position="28"/>
    </location>
</feature>
<evidence type="ECO:0000256" key="2">
    <source>
        <dbReference type="SAM" id="MobiDB-lite"/>
    </source>
</evidence>
<sequence length="274" mass="30409">MPSTNSPTASSAAAATTTTTTNGDIPKIQLESKEDVHFLQKQLNDYLTQSLEKNAALRDGPFNDEQREQAQQLVLGNLQKWTSNIWAMAGQSMSINGFSYEEAMQEKSRIEPLNEALKAEVQTLREEADGLMLSVANKRRTVPDQIEKLSRDCVWRESVVAENTRVIRGIKKSESGKEEDSELPYVDDRINGEFEHSINVAKKVGGAVDKTADRVQRLAETLQDTRARVERDAEKDRNVRRVLLGNNASATNEVSVEGQLLAQKAGLHAISSNN</sequence>
<evidence type="ECO:0000256" key="1">
    <source>
        <dbReference type="SAM" id="Coils"/>
    </source>
</evidence>
<dbReference type="GO" id="GO:0000444">
    <property type="term" value="C:MIS12/MIND type complex"/>
    <property type="evidence" value="ECO:0007669"/>
    <property type="project" value="TreeGrafter"/>
</dbReference>
<evidence type="ECO:0000313" key="3">
    <source>
        <dbReference type="EMBL" id="KAJ1646955.1"/>
    </source>
</evidence>
<accession>A0A9W7XNN7</accession>
<dbReference type="AlphaFoldDB" id="A0A9W7XNN7"/>
<dbReference type="GO" id="GO:0000070">
    <property type="term" value="P:mitotic sister chromatid segregation"/>
    <property type="evidence" value="ECO:0007669"/>
    <property type="project" value="InterPro"/>
</dbReference>
<dbReference type="Proteomes" id="UP001145021">
    <property type="component" value="Unassembled WGS sequence"/>
</dbReference>
<feature type="coiled-coil region" evidence="1">
    <location>
        <begin position="208"/>
        <end position="235"/>
    </location>
</feature>
<evidence type="ECO:0000313" key="4">
    <source>
        <dbReference type="Proteomes" id="UP001145021"/>
    </source>
</evidence>
<protein>
    <submittedName>
        <fullName evidence="3">Uncharacterized protein</fullName>
    </submittedName>
</protein>
<name>A0A9W7XNN7_9FUNG</name>
<proteinExistence type="predicted"/>
<dbReference type="Pfam" id="PF08641">
    <property type="entry name" value="Mis14"/>
    <property type="match status" value="1"/>
</dbReference>
<organism evidence="3 4">
    <name type="scientific">Coemansia asiatica</name>
    <dbReference type="NCBI Taxonomy" id="1052880"/>
    <lineage>
        <taxon>Eukaryota</taxon>
        <taxon>Fungi</taxon>
        <taxon>Fungi incertae sedis</taxon>
        <taxon>Zoopagomycota</taxon>
        <taxon>Kickxellomycotina</taxon>
        <taxon>Kickxellomycetes</taxon>
        <taxon>Kickxellales</taxon>
        <taxon>Kickxellaceae</taxon>
        <taxon>Coemansia</taxon>
    </lineage>
</organism>
<keyword evidence="1" id="KW-0175">Coiled coil</keyword>
<comment type="caution">
    <text evidence="3">The sequence shown here is derived from an EMBL/GenBank/DDBJ whole genome shotgun (WGS) entry which is preliminary data.</text>
</comment>
<gene>
    <name evidence="3" type="ORF">LPJ64_001629</name>
</gene>
<dbReference type="InterPro" id="IPR013950">
    <property type="entry name" value="Mis14/Nsl1"/>
</dbReference>
<feature type="compositionally biased region" description="Low complexity" evidence="2">
    <location>
        <begin position="1"/>
        <end position="22"/>
    </location>
</feature>
<dbReference type="EMBL" id="JANBOH010000044">
    <property type="protein sequence ID" value="KAJ1646955.1"/>
    <property type="molecule type" value="Genomic_DNA"/>
</dbReference>
<dbReference type="PANTHER" id="PTHR31749:SF3">
    <property type="entry name" value="KINETOCHORE-ASSOCIATED PROTEIN NSL1 HOMOLOG"/>
    <property type="match status" value="1"/>
</dbReference>
<keyword evidence="4" id="KW-1185">Reference proteome</keyword>
<dbReference type="PANTHER" id="PTHR31749">
    <property type="entry name" value="KINETOCHORE-ASSOCIATED PROTEIN NSL1 HOMOLOG"/>
    <property type="match status" value="1"/>
</dbReference>
<reference evidence="3" key="1">
    <citation type="submission" date="2022-07" db="EMBL/GenBank/DDBJ databases">
        <title>Phylogenomic reconstructions and comparative analyses of Kickxellomycotina fungi.</title>
        <authorList>
            <person name="Reynolds N.K."/>
            <person name="Stajich J.E."/>
            <person name="Barry K."/>
            <person name="Grigoriev I.V."/>
            <person name="Crous P."/>
            <person name="Smith M.E."/>
        </authorList>
    </citation>
    <scope>NUCLEOTIDE SEQUENCE</scope>
    <source>
        <strain evidence="3">NBRC 105413</strain>
    </source>
</reference>